<protein>
    <submittedName>
        <fullName evidence="2 4">ORF102</fullName>
    </submittedName>
</protein>
<evidence type="ECO:0000256" key="1">
    <source>
        <dbReference type="SAM" id="MobiDB-lite"/>
    </source>
</evidence>
<reference evidence="2 6" key="1">
    <citation type="journal article" date="2013" name="J. Virol.">
        <title>Comparative genomics of carp herpesviruses.</title>
        <authorList>
            <person name="Davison A.J."/>
            <person name="Kurobe T."/>
            <person name="Gatherer D."/>
            <person name="Cunningham C."/>
            <person name="Korf I."/>
            <person name="Fukuda H."/>
            <person name="Hedrick R.P."/>
            <person name="Waltzek T.B."/>
        </authorList>
    </citation>
    <scope>NUCLEOTIDE SEQUENCE [LARGE SCALE GENOMIC DNA]</scope>
    <source>
        <strain evidence="2">ST-J1</strain>
    </source>
</reference>
<feature type="region of interest" description="Disordered" evidence="1">
    <location>
        <begin position="1"/>
        <end position="47"/>
    </location>
</feature>
<dbReference type="RefSeq" id="YP_007003921.1">
    <property type="nucleotide sequence ID" value="NC_019495.1"/>
</dbReference>
<reference evidence="3" key="2">
    <citation type="journal article" date="2015" name="Can. J. Microbiol.">
        <title>Characterization and Prevalence of A New Fatal Genotype CyHV-2 in Mainland China.</title>
        <authorList>
            <person name="Li L."/>
            <person name="Luo Y."/>
            <person name="Gao Z."/>
            <person name="Huang J."/>
            <person name="Zheng X."/>
            <person name="Nie H."/>
            <person name="Zhang J."/>
            <person name="Lin L."/>
            <person name="Yuan J."/>
        </authorList>
    </citation>
    <scope>NUCLEOTIDE SEQUENCE [LARGE SCALE GENOMIC DNA]</scope>
    <source>
        <strain evidence="3">SY-C1</strain>
    </source>
</reference>
<evidence type="ECO:0000313" key="4">
    <source>
        <dbReference type="EMBL" id="AMB21671.1"/>
    </source>
</evidence>
<evidence type="ECO:0000313" key="2">
    <source>
        <dbReference type="EMBL" id="AFJ20531.1"/>
    </source>
</evidence>
<dbReference type="EMBL" id="JQ815364">
    <property type="protein sequence ID" value="AFJ20531.1"/>
    <property type="molecule type" value="Genomic_DNA"/>
</dbReference>
<dbReference type="Proteomes" id="UP000101183">
    <property type="component" value="Segment"/>
</dbReference>
<organism evidence="2 6">
    <name type="scientific">Cyprinid herpesvirus 2</name>
    <name type="common">CyHV-2</name>
    <dbReference type="NCBI Taxonomy" id="317878"/>
    <lineage>
        <taxon>Viruses</taxon>
        <taxon>Duplodnaviria</taxon>
        <taxon>Heunggongvirae</taxon>
        <taxon>Peploviricota</taxon>
        <taxon>Herviviricetes</taxon>
        <taxon>Herpesvirales</taxon>
        <taxon>Alloherpesviridae</taxon>
        <taxon>Cyvirus</taxon>
        <taxon>Cyvirus cyprinidallo2</taxon>
    </lineage>
</organism>
<evidence type="ECO:0000313" key="6">
    <source>
        <dbReference type="Proteomes" id="UP000101183"/>
    </source>
</evidence>
<dbReference type="Proteomes" id="UP000142765">
    <property type="component" value="Segment"/>
</dbReference>
<sequence length="535" mass="60062">MSFFNVPKSQWPFGNLSEPTSTSSETLKTPPSSPVKEEKGEDHLASEQQRLQDEVCLSIEQVFDELKGELSVSQIQSIFSSGRLDPINYTCLNRDQDTQERNDVASELSSHNMVAVNCENDVYEVQCQTCGARMSAKLELWSLPGFVDYASKQRCDPNVVHPHDIEQVRAASRLASKIRVYTRGFEPSNNNHENQRYSLYSVASGRFPHRMVKLRDRLETWSVARELNKLPYRGYEKWSRQGLYIFQAQVCCAWCDEPPSMDQLLDFIDDTGKEEEAAAEGVSRGLKREKKREIHEHVCKSDAPRLHLKSLEVIGSGIVGRVPSESALAQRLSALTSSQACDHNRTMPRELFDTDVRRFGDSRLVYAGVSDLMICCECLCICAGLSNAWSKHRCPSASDFFCITDNVYRAGAQALGMDVSTVASNGPLSGGGGRKELMFIDNRTERKRVRTEVGRKAPVARVIRLNHDWSYSPTIVAGFVKSAEVLPGRRFGPDRKVGCLSRFLCAAEALREHELAVEKSKASTDALDFRRLLFV</sequence>
<dbReference type="EMBL" id="KT387800">
    <property type="protein sequence ID" value="AMB21671.1"/>
    <property type="molecule type" value="Genomic_DNA"/>
</dbReference>
<dbReference type="EMBL" id="MN593216">
    <property type="protein sequence ID" value="QIV66918.1"/>
    <property type="molecule type" value="Genomic_DNA"/>
</dbReference>
<evidence type="ECO:0000313" key="8">
    <source>
        <dbReference type="Proteomes" id="UP000142765"/>
    </source>
</evidence>
<gene>
    <name evidence="2" type="ORF">CyHV2_ORF102</name>
</gene>
<dbReference type="Proteomes" id="UP000126788">
    <property type="component" value="Genome"/>
</dbReference>
<name>K7PBP7_CYHV2</name>
<evidence type="ECO:0000313" key="7">
    <source>
        <dbReference type="Proteomes" id="UP000126788"/>
    </source>
</evidence>
<accession>K7PBP7</accession>
<feature type="compositionally biased region" description="Low complexity" evidence="1">
    <location>
        <begin position="16"/>
        <end position="30"/>
    </location>
</feature>
<evidence type="ECO:0000313" key="3">
    <source>
        <dbReference type="EMBL" id="AKC02047.1"/>
    </source>
</evidence>
<feature type="compositionally biased region" description="Basic and acidic residues" evidence="1">
    <location>
        <begin position="35"/>
        <end position="47"/>
    </location>
</feature>
<reference evidence="5" key="4">
    <citation type="submission" date="2019-10" db="EMBL/GenBank/DDBJ databases">
        <title>The complete genome of Cyprinid herpesvirus 2, a new strain isolated from Allogynogenetic crucian carp.</title>
        <authorList>
            <person name="Jiang Y."/>
            <person name="Wang H."/>
            <person name="Lu L."/>
        </authorList>
    </citation>
    <scope>NUCLEOTIDE SEQUENCE</scope>
    <source>
        <strain evidence="5">YC-01</strain>
    </source>
</reference>
<reference evidence="4 8" key="3">
    <citation type="submission" date="2015-08" db="EMBL/GenBank/DDBJ databases">
        <authorList>
            <person name="Babu N.S."/>
            <person name="Beckwith C.J."/>
            <person name="Beseler K.G."/>
            <person name="Brison A."/>
            <person name="Carone J.V."/>
            <person name="Caskin T.P."/>
            <person name="Diamond M."/>
            <person name="Durham M.E."/>
            <person name="Foxe J.M."/>
            <person name="Go M."/>
            <person name="Henderson B.A."/>
            <person name="Jones I.B."/>
            <person name="McGettigan J.A."/>
            <person name="Micheletti S.J."/>
            <person name="Nasrallah M.E."/>
            <person name="Ortiz D."/>
            <person name="Piller C.R."/>
            <person name="Privatt S.R."/>
            <person name="Schneider S.L."/>
            <person name="Sharp S."/>
            <person name="Smith T.C."/>
            <person name="Stanton J.D."/>
            <person name="Ullery H.E."/>
            <person name="Wilson R.J."/>
            <person name="Serrano M.G."/>
            <person name="Buck G."/>
            <person name="Lee V."/>
            <person name="Wang Y."/>
            <person name="Carvalho R."/>
            <person name="Voegtly L."/>
            <person name="Shi R."/>
            <person name="Duckworth R."/>
            <person name="Johnson A."/>
            <person name="Loviza R."/>
            <person name="Walstead R."/>
            <person name="Shah Z."/>
            <person name="Kiflezghi M."/>
            <person name="Wade K."/>
            <person name="Ball S.L."/>
            <person name="Bradley K.W."/>
            <person name="Asai D.J."/>
            <person name="Bowman C.A."/>
            <person name="Russell D.A."/>
            <person name="Pope W.H."/>
            <person name="Jacobs-Sera D."/>
            <person name="Hendrix R.W."/>
            <person name="Hatfull G.F."/>
        </authorList>
    </citation>
    <scope>NUCLEOTIDE SEQUENCE [LARGE SCALE GENOMIC DNA]</scope>
    <source>
        <strain evidence="4">SY</strain>
    </source>
</reference>
<dbReference type="EMBL" id="KM200722">
    <property type="protein sequence ID" value="AKC02047.1"/>
    <property type="molecule type" value="Genomic_DNA"/>
</dbReference>
<proteinExistence type="predicted"/>
<dbReference type="OrthoDB" id="8702at10239"/>
<dbReference type="KEGG" id="vg:14011339"/>
<reference evidence="7" key="5">
    <citation type="journal article" date="2022" name="Can. J. Microbiol.">
        <title>Characterization and Prevalence of A New Fatal Genotype CyHV-2 in Mainland China.</title>
        <authorList>
            <person name="Li L."/>
            <person name="Luo Y."/>
            <person name="Gao Z."/>
            <person name="Huang J."/>
            <person name="Zheng X."/>
            <person name="Nie H."/>
            <person name="Zhang J."/>
            <person name="Lin L."/>
            <person name="Yuan J."/>
        </authorList>
    </citation>
    <scope>NUCLEOTIDE SEQUENCE [LARGE SCALE GENOMIC DNA]</scope>
</reference>
<evidence type="ECO:0000313" key="5">
    <source>
        <dbReference type="EMBL" id="QIV66918.1"/>
    </source>
</evidence>
<dbReference type="GeneID" id="14011339"/>
<keyword evidence="6" id="KW-1185">Reference proteome</keyword>